<evidence type="ECO:0000313" key="1">
    <source>
        <dbReference type="EMBL" id="AUH72980.1"/>
    </source>
</evidence>
<proteinExistence type="predicted"/>
<sequence length="139" mass="15908">MKLFQKIFTNKSEKKITTVLKNNIEKQGRFFSTKTESHLKGIGIDNHELNHHTPVSTMEKQHENPTYVNGVGIDNYEPRRKTLFIANKNKALPTCVNGIGIDNYEPKSRPSFFLKKEKIDIPTCVNGIGIDNYEPIFSK</sequence>
<dbReference type="RefSeq" id="WP_101900531.1">
    <property type="nucleotide sequence ID" value="NZ_CP025491.2"/>
</dbReference>
<dbReference type="KEGG" id="lsh:CAB17_13710"/>
<name>A0A2H5FNB0_9GAMM</name>
<accession>A0A2H5FNB0</accession>
<dbReference type="Proteomes" id="UP000234343">
    <property type="component" value="Chromosome"/>
</dbReference>
<organism evidence="1 2">
    <name type="scientific">Legionella sainthelensi</name>
    <dbReference type="NCBI Taxonomy" id="28087"/>
    <lineage>
        <taxon>Bacteria</taxon>
        <taxon>Pseudomonadati</taxon>
        <taxon>Pseudomonadota</taxon>
        <taxon>Gammaproteobacteria</taxon>
        <taxon>Legionellales</taxon>
        <taxon>Legionellaceae</taxon>
        <taxon>Legionella</taxon>
    </lineage>
</organism>
<gene>
    <name evidence="1" type="ORF">CAB17_13710</name>
</gene>
<keyword evidence="2" id="KW-1185">Reference proteome</keyword>
<protein>
    <submittedName>
        <fullName evidence="1">Uncharacterized protein</fullName>
    </submittedName>
</protein>
<dbReference type="AlphaFoldDB" id="A0A2H5FNB0"/>
<reference evidence="1 2" key="1">
    <citation type="submission" date="2017-12" db="EMBL/GenBank/DDBJ databases">
        <title>Legionella sainthelensi LA01-117, whole genome sequence of a clinical isolate from New Zealand.</title>
        <authorList>
            <person name="Cree S.L."/>
            <person name="Slow S."/>
            <person name="Kennedy M.A."/>
            <person name="Murdoch D.R."/>
            <person name="Biggs P.J."/>
            <person name="Anderson T."/>
        </authorList>
    </citation>
    <scope>NUCLEOTIDE SEQUENCE [LARGE SCALE GENOMIC DNA]</scope>
    <source>
        <strain evidence="1 2">LA01-117</strain>
    </source>
</reference>
<dbReference type="EMBL" id="CP025491">
    <property type="protein sequence ID" value="AUH72980.1"/>
    <property type="molecule type" value="Genomic_DNA"/>
</dbReference>
<evidence type="ECO:0000313" key="2">
    <source>
        <dbReference type="Proteomes" id="UP000234343"/>
    </source>
</evidence>